<proteinExistence type="predicted"/>
<evidence type="ECO:0000313" key="1">
    <source>
        <dbReference type="EMBL" id="KAL0444124.1"/>
    </source>
</evidence>
<dbReference type="EMBL" id="JACGWN010000007">
    <property type="protein sequence ID" value="KAL0444124.1"/>
    <property type="molecule type" value="Genomic_DNA"/>
</dbReference>
<gene>
    <name evidence="1" type="ORF">Slati_2135100</name>
</gene>
<name>A0AAW2WQ42_9LAMI</name>
<reference evidence="1" key="1">
    <citation type="submission" date="2020-06" db="EMBL/GenBank/DDBJ databases">
        <authorList>
            <person name="Li T."/>
            <person name="Hu X."/>
            <person name="Zhang T."/>
            <person name="Song X."/>
            <person name="Zhang H."/>
            <person name="Dai N."/>
            <person name="Sheng W."/>
            <person name="Hou X."/>
            <person name="Wei L."/>
        </authorList>
    </citation>
    <scope>NUCLEOTIDE SEQUENCE</scope>
    <source>
        <strain evidence="1">KEN1</strain>
        <tissue evidence="1">Leaf</tissue>
    </source>
</reference>
<organism evidence="1">
    <name type="scientific">Sesamum latifolium</name>
    <dbReference type="NCBI Taxonomy" id="2727402"/>
    <lineage>
        <taxon>Eukaryota</taxon>
        <taxon>Viridiplantae</taxon>
        <taxon>Streptophyta</taxon>
        <taxon>Embryophyta</taxon>
        <taxon>Tracheophyta</taxon>
        <taxon>Spermatophyta</taxon>
        <taxon>Magnoliopsida</taxon>
        <taxon>eudicotyledons</taxon>
        <taxon>Gunneridae</taxon>
        <taxon>Pentapetalae</taxon>
        <taxon>asterids</taxon>
        <taxon>lamiids</taxon>
        <taxon>Lamiales</taxon>
        <taxon>Pedaliaceae</taxon>
        <taxon>Sesamum</taxon>
    </lineage>
</organism>
<accession>A0AAW2WQ42</accession>
<comment type="caution">
    <text evidence="1">The sequence shown here is derived from an EMBL/GenBank/DDBJ whole genome shotgun (WGS) entry which is preliminary data.</text>
</comment>
<protein>
    <submittedName>
        <fullName evidence="1">Uncharacterized protein</fullName>
    </submittedName>
</protein>
<reference evidence="1" key="2">
    <citation type="journal article" date="2024" name="Plant">
        <title>Genomic evolution and insights into agronomic trait innovations of Sesamum species.</title>
        <authorList>
            <person name="Miao H."/>
            <person name="Wang L."/>
            <person name="Qu L."/>
            <person name="Liu H."/>
            <person name="Sun Y."/>
            <person name="Le M."/>
            <person name="Wang Q."/>
            <person name="Wei S."/>
            <person name="Zheng Y."/>
            <person name="Lin W."/>
            <person name="Duan Y."/>
            <person name="Cao H."/>
            <person name="Xiong S."/>
            <person name="Wang X."/>
            <person name="Wei L."/>
            <person name="Li C."/>
            <person name="Ma Q."/>
            <person name="Ju M."/>
            <person name="Zhao R."/>
            <person name="Li G."/>
            <person name="Mu C."/>
            <person name="Tian Q."/>
            <person name="Mei H."/>
            <person name="Zhang T."/>
            <person name="Gao T."/>
            <person name="Zhang H."/>
        </authorList>
    </citation>
    <scope>NUCLEOTIDE SEQUENCE</scope>
    <source>
        <strain evidence="1">KEN1</strain>
    </source>
</reference>
<sequence>MANFWWHSMGTRRIHWTAWTDLCQLKDGGGLGFRQLESFNLALLAKQGWRLLTRPHSQVGNIFRAKYYPNSTFIDTSTGTWPSLTWCSIVATKDLLIRGGKWKVRTGYQIRIWRKWLSGAPNFHPISPPCILCTEATVLELIDAST</sequence>
<dbReference type="AlphaFoldDB" id="A0AAW2WQ42"/>